<feature type="short sequence motif" description="GXGXXG" evidence="4">
    <location>
        <begin position="14"/>
        <end position="19"/>
    </location>
</feature>
<evidence type="ECO:0000256" key="3">
    <source>
        <dbReference type="ARBA" id="ARBA00023098"/>
    </source>
</evidence>
<evidence type="ECO:0000256" key="4">
    <source>
        <dbReference type="PROSITE-ProRule" id="PRU01161"/>
    </source>
</evidence>
<evidence type="ECO:0000256" key="1">
    <source>
        <dbReference type="ARBA" id="ARBA00022801"/>
    </source>
</evidence>
<dbReference type="InterPro" id="IPR002641">
    <property type="entry name" value="PNPLA_dom"/>
</dbReference>
<organism evidence="7 8">
    <name type="scientific">Piscinibacterium candidicorallinum</name>
    <dbReference type="NCBI Taxonomy" id="1793872"/>
    <lineage>
        <taxon>Bacteria</taxon>
        <taxon>Pseudomonadati</taxon>
        <taxon>Pseudomonadota</taxon>
        <taxon>Betaproteobacteria</taxon>
        <taxon>Burkholderiales</taxon>
        <taxon>Piscinibacterium</taxon>
    </lineage>
</organism>
<dbReference type="Pfam" id="PF01734">
    <property type="entry name" value="Patatin"/>
    <property type="match status" value="1"/>
</dbReference>
<feature type="active site" description="Nucleophile" evidence="4">
    <location>
        <position position="44"/>
    </location>
</feature>
<feature type="region of interest" description="Disordered" evidence="5">
    <location>
        <begin position="360"/>
        <end position="383"/>
    </location>
</feature>
<dbReference type="InterPro" id="IPR016035">
    <property type="entry name" value="Acyl_Trfase/lysoPLipase"/>
</dbReference>
<reference evidence="8" key="1">
    <citation type="journal article" date="2019" name="Int. J. Syst. Evol. Microbiol.">
        <title>The Global Catalogue of Microorganisms (GCM) 10K type strain sequencing project: providing services to taxonomists for standard genome sequencing and annotation.</title>
        <authorList>
            <consortium name="The Broad Institute Genomics Platform"/>
            <consortium name="The Broad Institute Genome Sequencing Center for Infectious Disease"/>
            <person name="Wu L."/>
            <person name="Ma J."/>
        </authorList>
    </citation>
    <scope>NUCLEOTIDE SEQUENCE [LARGE SCALE GENOMIC DNA]</scope>
    <source>
        <strain evidence="8">KCTC 52168</strain>
    </source>
</reference>
<feature type="active site" description="Proton acceptor" evidence="4">
    <location>
        <position position="207"/>
    </location>
</feature>
<protein>
    <submittedName>
        <fullName evidence="7">Patatin-like phospholipase family protein</fullName>
    </submittedName>
</protein>
<accession>A0ABV7H1P0</accession>
<keyword evidence="8" id="KW-1185">Reference proteome</keyword>
<dbReference type="PANTHER" id="PTHR14226">
    <property type="entry name" value="NEUROPATHY TARGET ESTERASE/SWISS CHEESE D.MELANOGASTER"/>
    <property type="match status" value="1"/>
</dbReference>
<feature type="short sequence motif" description="GXSXG" evidence="4">
    <location>
        <begin position="42"/>
        <end position="46"/>
    </location>
</feature>
<dbReference type="PROSITE" id="PS51635">
    <property type="entry name" value="PNPLA"/>
    <property type="match status" value="1"/>
</dbReference>
<keyword evidence="2 4" id="KW-0442">Lipid degradation</keyword>
<dbReference type="Proteomes" id="UP001595556">
    <property type="component" value="Unassembled WGS sequence"/>
</dbReference>
<feature type="compositionally biased region" description="Polar residues" evidence="5">
    <location>
        <begin position="360"/>
        <end position="372"/>
    </location>
</feature>
<dbReference type="EMBL" id="JBHRTI010000003">
    <property type="protein sequence ID" value="MFC3146349.1"/>
    <property type="molecule type" value="Genomic_DNA"/>
</dbReference>
<gene>
    <name evidence="7" type="ORF">ACFOEN_01690</name>
</gene>
<keyword evidence="3 4" id="KW-0443">Lipid metabolism</keyword>
<keyword evidence="1 4" id="KW-0378">Hydrolase</keyword>
<feature type="short sequence motif" description="DGA/G" evidence="4">
    <location>
        <begin position="207"/>
        <end position="209"/>
    </location>
</feature>
<dbReference type="Gene3D" id="3.40.1090.10">
    <property type="entry name" value="Cytosolic phospholipase A2 catalytic domain"/>
    <property type="match status" value="2"/>
</dbReference>
<sequence length="383" mass="41948">MRSETRRITLALQGGGSHGAFTWGVLQAVLEDERVEIEGISGTSAGAMNAVVLASAIGQHNSRGAGSYCAKARSAAIEALAQFWRSISAYSSLNPVKRAPMDSLFGLWGVRDNPAQFWAETFAKTFSPYQFNPLDINPVRELLKQHVNFDALATPLAPKVFVAATRVRTGKAEIFSGKRLCPEAVAASACLPMLFQAVEVEDDWFWDGGFAGNPALHPLIYECKSADIVLVQINPVIREDLPTNSRDILDRMNEITFNASLLAEMRAIDFVARLLKDGKLDPARYKHVLMHRIGGDELAKYGAASKLATDSGFITELHALGLESGRDWLKRNFEALGDHATVNIARDYLDDLRIPLRSSSSAGRANTDQIGGQDSRPHPEKKR</sequence>
<name>A0ABV7H1P0_9BURK</name>
<feature type="domain" description="PNPLA" evidence="6">
    <location>
        <begin position="10"/>
        <end position="220"/>
    </location>
</feature>
<evidence type="ECO:0000256" key="5">
    <source>
        <dbReference type="SAM" id="MobiDB-lite"/>
    </source>
</evidence>
<evidence type="ECO:0000259" key="6">
    <source>
        <dbReference type="PROSITE" id="PS51635"/>
    </source>
</evidence>
<evidence type="ECO:0000256" key="2">
    <source>
        <dbReference type="ARBA" id="ARBA00022963"/>
    </source>
</evidence>
<evidence type="ECO:0000313" key="7">
    <source>
        <dbReference type="EMBL" id="MFC3146349.1"/>
    </source>
</evidence>
<dbReference type="SUPFAM" id="SSF52151">
    <property type="entry name" value="FabD/lysophospholipase-like"/>
    <property type="match status" value="1"/>
</dbReference>
<dbReference type="InterPro" id="IPR050301">
    <property type="entry name" value="NTE"/>
</dbReference>
<dbReference type="PANTHER" id="PTHR14226:SF78">
    <property type="entry name" value="SLR0060 PROTEIN"/>
    <property type="match status" value="1"/>
</dbReference>
<proteinExistence type="predicted"/>
<evidence type="ECO:0000313" key="8">
    <source>
        <dbReference type="Proteomes" id="UP001595556"/>
    </source>
</evidence>
<dbReference type="RefSeq" id="WP_377302497.1">
    <property type="nucleotide sequence ID" value="NZ_CP180191.1"/>
</dbReference>
<comment type="caution">
    <text evidence="7">The sequence shown here is derived from an EMBL/GenBank/DDBJ whole genome shotgun (WGS) entry which is preliminary data.</text>
</comment>